<evidence type="ECO:0000259" key="1">
    <source>
        <dbReference type="Pfam" id="PF00266"/>
    </source>
</evidence>
<dbReference type="InterPro" id="IPR000192">
    <property type="entry name" value="Aminotrans_V_dom"/>
</dbReference>
<dbReference type="InterPro" id="IPR015424">
    <property type="entry name" value="PyrdxlP-dep_Trfase"/>
</dbReference>
<comment type="caution">
    <text evidence="2">The sequence shown here is derived from an EMBL/GenBank/DDBJ whole genome shotgun (WGS) entry which is preliminary data.</text>
</comment>
<accession>X1HKG2</accession>
<evidence type="ECO:0000313" key="2">
    <source>
        <dbReference type="EMBL" id="GAH54334.1"/>
    </source>
</evidence>
<dbReference type="InterPro" id="IPR015421">
    <property type="entry name" value="PyrdxlP-dep_Trfase_major"/>
</dbReference>
<feature type="non-terminal residue" evidence="2">
    <location>
        <position position="245"/>
    </location>
</feature>
<dbReference type="SUPFAM" id="SSF53383">
    <property type="entry name" value="PLP-dependent transferases"/>
    <property type="match status" value="1"/>
</dbReference>
<organism evidence="2">
    <name type="scientific">marine sediment metagenome</name>
    <dbReference type="NCBI Taxonomy" id="412755"/>
    <lineage>
        <taxon>unclassified sequences</taxon>
        <taxon>metagenomes</taxon>
        <taxon>ecological metagenomes</taxon>
    </lineage>
</organism>
<dbReference type="AlphaFoldDB" id="X1HKG2"/>
<gene>
    <name evidence="2" type="ORF">S03H2_36233</name>
</gene>
<proteinExistence type="predicted"/>
<dbReference type="Gene3D" id="3.40.640.10">
    <property type="entry name" value="Type I PLP-dependent aspartate aminotransferase-like (Major domain)"/>
    <property type="match status" value="1"/>
</dbReference>
<feature type="domain" description="Aminotransferase class V" evidence="1">
    <location>
        <begin position="106"/>
        <end position="220"/>
    </location>
</feature>
<sequence length="245" mass="27272">MRKPPLTHPLKQPSLEQAIQMQFKLVEILRKHFNGRELMVEGDYGHQYIGEVEGLPVYKHSAYTTKVEEVLGEFFGRKAILVWGAGTGANRMLFMAAVRPGDRVILDEIYASTGATMRAMNLDVVQVNYDNLNELKKAIDEKTKMVHVIHGRGFKRFDPKKVIDTVRSTKHNPLISFDENYVAMRVPKIGTQLGADLSAFSLQKLLGPEGIGVIISGTERGDKVIDRIHWLESAGGGSMVQGPDA</sequence>
<protein>
    <recommendedName>
        <fullName evidence="1">Aminotransferase class V domain-containing protein</fullName>
    </recommendedName>
</protein>
<reference evidence="2" key="1">
    <citation type="journal article" date="2014" name="Front. Microbiol.">
        <title>High frequency of phylogenetically diverse reductive dehalogenase-homologous genes in deep subseafloor sedimentary metagenomes.</title>
        <authorList>
            <person name="Kawai M."/>
            <person name="Futagami T."/>
            <person name="Toyoda A."/>
            <person name="Takaki Y."/>
            <person name="Nishi S."/>
            <person name="Hori S."/>
            <person name="Arai W."/>
            <person name="Tsubouchi T."/>
            <person name="Morono Y."/>
            <person name="Uchiyama I."/>
            <person name="Ito T."/>
            <person name="Fujiyama A."/>
            <person name="Inagaki F."/>
            <person name="Takami H."/>
        </authorList>
    </citation>
    <scope>NUCLEOTIDE SEQUENCE</scope>
    <source>
        <strain evidence="2">Expedition CK06-06</strain>
    </source>
</reference>
<dbReference type="EMBL" id="BARU01022224">
    <property type="protein sequence ID" value="GAH54334.1"/>
    <property type="molecule type" value="Genomic_DNA"/>
</dbReference>
<name>X1HKG2_9ZZZZ</name>
<dbReference type="Pfam" id="PF00266">
    <property type="entry name" value="Aminotran_5"/>
    <property type="match status" value="1"/>
</dbReference>